<dbReference type="AlphaFoldDB" id="A0A0L6CPL7"/>
<gene>
    <name evidence="1" type="ORF">VV01_00165</name>
</gene>
<dbReference type="EMBL" id="LAIR01000001">
    <property type="protein sequence ID" value="KNX39687.1"/>
    <property type="molecule type" value="Genomic_DNA"/>
</dbReference>
<evidence type="ECO:0000313" key="2">
    <source>
        <dbReference type="Proteomes" id="UP000037397"/>
    </source>
</evidence>
<reference evidence="2" key="1">
    <citation type="submission" date="2015-03" db="EMBL/GenBank/DDBJ databases">
        <title>Luteipulveratus halotolerans sp. nov., a novel actinobacterium (Dermacoccaceae) from Sarawak, Malaysia.</title>
        <authorList>
            <person name="Juboi H."/>
            <person name="Basik A."/>
            <person name="Shamsul S.S."/>
            <person name="Arnold P."/>
            <person name="Schmitt E.K."/>
            <person name="Sanglier J.-J."/>
            <person name="Yeo T."/>
        </authorList>
    </citation>
    <scope>NUCLEOTIDE SEQUENCE [LARGE SCALE GENOMIC DNA]</scope>
    <source>
        <strain evidence="2">C296001</strain>
    </source>
</reference>
<dbReference type="InterPro" id="IPR036388">
    <property type="entry name" value="WH-like_DNA-bd_sf"/>
</dbReference>
<dbReference type="Pfam" id="PF13384">
    <property type="entry name" value="HTH_23"/>
    <property type="match status" value="1"/>
</dbReference>
<dbReference type="Gene3D" id="1.10.10.10">
    <property type="entry name" value="Winged helix-like DNA-binding domain superfamily/Winged helix DNA-binding domain"/>
    <property type="match status" value="1"/>
</dbReference>
<name>A0A0L6CPL7_9MICO</name>
<dbReference type="Proteomes" id="UP000037397">
    <property type="component" value="Unassembled WGS sequence"/>
</dbReference>
<sequence length="143" mass="16106">MMVTTDDIVAAYERARVRAEASTLIERSLLRYAIAELREDGMSTRQIAARLRLPKSTVNRVRSTSKEQLAEELHWTTPDAYVEANNAAWPATPPMQIANAPFEVEATSPNTRRWRLLQFAGHDEQGRQRFSLDGRRAGPAGRA</sequence>
<proteinExistence type="predicted"/>
<keyword evidence="2" id="KW-1185">Reference proteome</keyword>
<protein>
    <submittedName>
        <fullName evidence="1">Uncharacterized protein</fullName>
    </submittedName>
</protein>
<accession>A0A0L6CPL7</accession>
<comment type="caution">
    <text evidence="1">The sequence shown here is derived from an EMBL/GenBank/DDBJ whole genome shotgun (WGS) entry which is preliminary data.</text>
</comment>
<organism evidence="1 2">
    <name type="scientific">Luteipulveratus halotolerans</name>
    <dbReference type="NCBI Taxonomy" id="1631356"/>
    <lineage>
        <taxon>Bacteria</taxon>
        <taxon>Bacillati</taxon>
        <taxon>Actinomycetota</taxon>
        <taxon>Actinomycetes</taxon>
        <taxon>Micrococcales</taxon>
        <taxon>Dermacoccaceae</taxon>
        <taxon>Luteipulveratus</taxon>
    </lineage>
</organism>
<evidence type="ECO:0000313" key="1">
    <source>
        <dbReference type="EMBL" id="KNX39687.1"/>
    </source>
</evidence>